<name>V7HYF6_9LACO</name>
<accession>V7HYF6</accession>
<comment type="caution">
    <text evidence="2">The sequence shown here is derived from an EMBL/GenBank/DDBJ whole genome shotgun (WGS) entry which is preliminary data.</text>
</comment>
<proteinExistence type="predicted"/>
<keyword evidence="3" id="KW-1185">Reference proteome</keyword>
<dbReference type="EMBL" id="AWWH01000096">
    <property type="protein sequence ID" value="ETA74325.1"/>
    <property type="molecule type" value="Genomic_DNA"/>
</dbReference>
<feature type="domain" description="Transposase IS66 central" evidence="1">
    <location>
        <begin position="1"/>
        <end position="98"/>
    </location>
</feature>
<dbReference type="PATRIC" id="fig|1392007.3.peg.845"/>
<evidence type="ECO:0000313" key="2">
    <source>
        <dbReference type="EMBL" id="ETA74325.1"/>
    </source>
</evidence>
<sequence>MCLVHIRRKFVEIAKALREKTHSVSQETTVLLGKVFHAEKRLEYKTAEEKVVARNKSVKPLLDDFYEFISQVNTPSGQPKNAIKYSFNQRSRLKEFLE</sequence>
<dbReference type="Pfam" id="PF03050">
    <property type="entry name" value="DDE_Tnp_IS66"/>
    <property type="match status" value="1"/>
</dbReference>
<organism evidence="2 3">
    <name type="scientific">Ligilactobacillus equi DPC 6820</name>
    <dbReference type="NCBI Taxonomy" id="1392007"/>
    <lineage>
        <taxon>Bacteria</taxon>
        <taxon>Bacillati</taxon>
        <taxon>Bacillota</taxon>
        <taxon>Bacilli</taxon>
        <taxon>Lactobacillales</taxon>
        <taxon>Lactobacillaceae</taxon>
        <taxon>Ligilactobacillus</taxon>
    </lineage>
</organism>
<protein>
    <submittedName>
        <fullName evidence="2">IS66 family element</fullName>
    </submittedName>
</protein>
<evidence type="ECO:0000313" key="3">
    <source>
        <dbReference type="Proteomes" id="UP000018559"/>
    </source>
</evidence>
<evidence type="ECO:0000259" key="1">
    <source>
        <dbReference type="Pfam" id="PF03050"/>
    </source>
</evidence>
<dbReference type="AlphaFoldDB" id="V7HYF6"/>
<dbReference type="Proteomes" id="UP000018559">
    <property type="component" value="Unassembled WGS sequence"/>
</dbReference>
<gene>
    <name evidence="2" type="ORF">LEQ_1921</name>
</gene>
<reference evidence="2 3" key="1">
    <citation type="journal article" date="2014" name="Genome Announc.">
        <title>The Genome of the Predominant Equine Lactobacillus Species, Lactobacillus equi, Is Reflective of Its Lifestyle Adaptations to an Herbivorous Host.</title>
        <authorList>
            <person name="O'Donnell M.M."/>
            <person name="Harris H.M."/>
            <person name="O'Toole P.W."/>
            <person name="Ross R.P."/>
        </authorList>
    </citation>
    <scope>NUCLEOTIDE SEQUENCE [LARGE SCALE GENOMIC DNA]</scope>
    <source>
        <strain evidence="2 3">DPC 6820</strain>
    </source>
</reference>
<dbReference type="InterPro" id="IPR004291">
    <property type="entry name" value="Transposase_IS66_central"/>
</dbReference>